<dbReference type="EMBL" id="JACOPB010000025">
    <property type="protein sequence ID" value="MBC5712039.1"/>
    <property type="molecule type" value="Genomic_DNA"/>
</dbReference>
<reference evidence="2 3" key="1">
    <citation type="submission" date="2020-08" db="EMBL/GenBank/DDBJ databases">
        <title>Genome public.</title>
        <authorList>
            <person name="Liu C."/>
            <person name="Sun Q."/>
        </authorList>
    </citation>
    <scope>NUCLEOTIDE SEQUENCE [LARGE SCALE GENOMIC DNA]</scope>
    <source>
        <strain evidence="2 3">NSJ-66</strain>
    </source>
</reference>
<feature type="domain" description="RNA polymerase sigma factor 70 region 4 type 2" evidence="1">
    <location>
        <begin position="121"/>
        <end position="172"/>
    </location>
</feature>
<gene>
    <name evidence="2" type="ORF">H8S75_29405</name>
</gene>
<dbReference type="SUPFAM" id="SSF88659">
    <property type="entry name" value="Sigma3 and sigma4 domains of RNA polymerase sigma factors"/>
    <property type="match status" value="1"/>
</dbReference>
<evidence type="ECO:0000313" key="2">
    <source>
        <dbReference type="EMBL" id="MBC5712039.1"/>
    </source>
</evidence>
<dbReference type="InterPro" id="IPR013249">
    <property type="entry name" value="RNA_pol_sigma70_r4_t2"/>
</dbReference>
<dbReference type="Gene3D" id="1.10.10.10">
    <property type="entry name" value="Winged helix-like DNA-binding domain superfamily/Winged helix DNA-binding domain"/>
    <property type="match status" value="1"/>
</dbReference>
<evidence type="ECO:0000259" key="1">
    <source>
        <dbReference type="Pfam" id="PF08281"/>
    </source>
</evidence>
<keyword evidence="3" id="KW-1185">Reference proteome</keyword>
<dbReference type="Pfam" id="PF08281">
    <property type="entry name" value="Sigma70_r4_2"/>
    <property type="match status" value="1"/>
</dbReference>
<evidence type="ECO:0000313" key="3">
    <source>
        <dbReference type="Proteomes" id="UP000634672"/>
    </source>
</evidence>
<organism evidence="2 3">
    <name type="scientific">Hungatella hominis</name>
    <dbReference type="NCBI Taxonomy" id="2763050"/>
    <lineage>
        <taxon>Bacteria</taxon>
        <taxon>Bacillati</taxon>
        <taxon>Bacillota</taxon>
        <taxon>Clostridia</taxon>
        <taxon>Lachnospirales</taxon>
        <taxon>Lachnospiraceae</taxon>
        <taxon>Hungatella</taxon>
    </lineage>
</organism>
<dbReference type="RefSeq" id="WP_002570099.1">
    <property type="nucleotide sequence ID" value="NZ_JACOPB010000025.1"/>
</dbReference>
<dbReference type="InterPro" id="IPR036388">
    <property type="entry name" value="WH-like_DNA-bd_sf"/>
</dbReference>
<proteinExistence type="predicted"/>
<sequence>MHKLTDAQRNFAEENHNMIQDFLFYNHLDRADYYDVVALGYLEAVQDYDEDSRTRQYKFETIASRKMCDCLFKHWRYNGRLKRKAYLVSLDGTVYEDSGLTLSETIVAKSVKCEDLVFQRLMIEEAMVHMTEKEKKVVQMKAAGFTGPEIGTACGVTTSGVYGRLYRMRKRLNRVFSAQESEVYAYT</sequence>
<dbReference type="Proteomes" id="UP000634672">
    <property type="component" value="Unassembled WGS sequence"/>
</dbReference>
<comment type="caution">
    <text evidence="2">The sequence shown here is derived from an EMBL/GenBank/DDBJ whole genome shotgun (WGS) entry which is preliminary data.</text>
</comment>
<accession>A0ABR7HFR7</accession>
<name>A0ABR7HFR7_9FIRM</name>
<dbReference type="InterPro" id="IPR013324">
    <property type="entry name" value="RNA_pol_sigma_r3/r4-like"/>
</dbReference>
<protein>
    <submittedName>
        <fullName evidence="2">Sigma-70 family RNA polymerase sigma factor</fullName>
    </submittedName>
</protein>